<comment type="caution">
    <text evidence="2">The sequence shown here is derived from an EMBL/GenBank/DDBJ whole genome shotgun (WGS) entry which is preliminary data.</text>
</comment>
<keyword evidence="2" id="KW-0808">Transferase</keyword>
<proteinExistence type="predicted"/>
<dbReference type="PANTHER" id="PTHR38043">
    <property type="entry name" value="PROTEIN HEMX"/>
    <property type="match status" value="1"/>
</dbReference>
<feature type="compositionally biased region" description="Basic and acidic residues" evidence="1">
    <location>
        <begin position="65"/>
        <end position="78"/>
    </location>
</feature>
<evidence type="ECO:0000256" key="1">
    <source>
        <dbReference type="SAM" id="MobiDB-lite"/>
    </source>
</evidence>
<sequence length="427" mass="46737">MTDKKTNNDSAATNNQAAGAKTTNKQGQSSAKAQAPQTSTQREAAKAEANKTASTVSSSAAPKATEAKAETNTTERKAAAKPATPPAEKKSGSKTGAIAIALVIALGAGLYYHGHQQGLAQEAQIAALQQQIANITNQVQTSQKETIGQVDQSLQRTQVVIEQQDKSISSLQLALSEMEGRRPNDWLLAEADYLIKMAGRKLWLEHDVISSTTLLESADHRIAELNDPSLRNVRKAMSNDITSLKAVARIDRDGLVLRLTSLQEQVATLPLANAIIPEAKSVEENVVSTSVDDWQTNLKTSLQNFSEHFVTYRQRDGSVIPLLSPKQDFYLQENIKSKLETAIHSVYREQGEVYATSLTMAKEWAEQFYNIDDPATQSFINTLDQLAKENIEASYPDRLQSQPIISDLINERLRGKIKPLSSEENPA</sequence>
<keyword evidence="2" id="KW-0489">Methyltransferase</keyword>
<organism evidence="2 3">
    <name type="scientific">Photobacterium indicum</name>
    <dbReference type="NCBI Taxonomy" id="81447"/>
    <lineage>
        <taxon>Bacteria</taxon>
        <taxon>Pseudomonadati</taxon>
        <taxon>Pseudomonadota</taxon>
        <taxon>Gammaproteobacteria</taxon>
        <taxon>Vibrionales</taxon>
        <taxon>Vibrionaceae</taxon>
        <taxon>Photobacterium</taxon>
    </lineage>
</organism>
<evidence type="ECO:0000313" key="3">
    <source>
        <dbReference type="Proteomes" id="UP000241803"/>
    </source>
</evidence>
<dbReference type="NCBIfam" id="NF008173">
    <property type="entry name" value="PRK10920.1"/>
    <property type="match status" value="1"/>
</dbReference>
<reference evidence="2 3" key="1">
    <citation type="submission" date="2018-03" db="EMBL/GenBank/DDBJ databases">
        <title>Whole genome sequencing of Histamine producing bacteria.</title>
        <authorList>
            <person name="Butler K."/>
        </authorList>
    </citation>
    <scope>NUCLEOTIDE SEQUENCE [LARGE SCALE GENOMIC DNA]</scope>
    <source>
        <strain evidence="2 3">ATCC 19614</strain>
    </source>
</reference>
<dbReference type="Proteomes" id="UP000241803">
    <property type="component" value="Unassembled WGS sequence"/>
</dbReference>
<dbReference type="EMBL" id="PYOC01000016">
    <property type="protein sequence ID" value="PSV42726.1"/>
    <property type="molecule type" value="Genomic_DNA"/>
</dbReference>
<dbReference type="GO" id="GO:0008168">
    <property type="term" value="F:methyltransferase activity"/>
    <property type="evidence" value="ECO:0007669"/>
    <property type="project" value="UniProtKB-KW"/>
</dbReference>
<keyword evidence="3" id="KW-1185">Reference proteome</keyword>
<dbReference type="InterPro" id="IPR007470">
    <property type="entry name" value="HemX"/>
</dbReference>
<dbReference type="Pfam" id="PF04375">
    <property type="entry name" value="HemX"/>
    <property type="match status" value="1"/>
</dbReference>
<dbReference type="AlphaFoldDB" id="A0A2T3L214"/>
<evidence type="ECO:0000313" key="2">
    <source>
        <dbReference type="EMBL" id="PSV42726.1"/>
    </source>
</evidence>
<name>A0A2T3L214_9GAMM</name>
<dbReference type="RefSeq" id="WP_107256328.1">
    <property type="nucleotide sequence ID" value="NZ_PYOC01000016.1"/>
</dbReference>
<protein>
    <submittedName>
        <fullName evidence="2">Uroporphyrinogen-III C-methyltransferase</fullName>
    </submittedName>
</protein>
<accession>A0A2T3L214</accession>
<feature type="region of interest" description="Disordered" evidence="1">
    <location>
        <begin position="1"/>
        <end position="92"/>
    </location>
</feature>
<gene>
    <name evidence="2" type="ORF">C9J47_24475</name>
</gene>
<dbReference type="PANTHER" id="PTHR38043:SF1">
    <property type="entry name" value="PROTEIN HEMX"/>
    <property type="match status" value="1"/>
</dbReference>
<feature type="compositionally biased region" description="Polar residues" evidence="1">
    <location>
        <begin position="8"/>
        <end position="42"/>
    </location>
</feature>
<dbReference type="GO" id="GO:0032259">
    <property type="term" value="P:methylation"/>
    <property type="evidence" value="ECO:0007669"/>
    <property type="project" value="UniProtKB-KW"/>
</dbReference>